<dbReference type="Gene3D" id="3.40.50.2300">
    <property type="match status" value="1"/>
</dbReference>
<dbReference type="Pfam" id="PF02378">
    <property type="entry name" value="PTS_EIIC"/>
    <property type="match status" value="1"/>
</dbReference>
<dbReference type="GO" id="GO:0022872">
    <property type="term" value="F:protein-N(PI)-phosphohistidine-mannitol phosphotransferase system transmembrane transporter activity"/>
    <property type="evidence" value="ECO:0007669"/>
    <property type="project" value="InterPro"/>
</dbReference>
<dbReference type="EC" id="2.7.1.197" evidence="4"/>
<name>A0A0A0B7V0_9CELL</name>
<evidence type="ECO:0000259" key="17">
    <source>
        <dbReference type="PROSITE" id="PS51099"/>
    </source>
</evidence>
<evidence type="ECO:0000313" key="20">
    <source>
        <dbReference type="Proteomes" id="UP000029833"/>
    </source>
</evidence>
<dbReference type="PROSITE" id="PS51104">
    <property type="entry name" value="PTS_EIIC_TYPE_2"/>
    <property type="match status" value="1"/>
</dbReference>
<dbReference type="InterPro" id="IPR013011">
    <property type="entry name" value="PTS_EIIB_2"/>
</dbReference>
<evidence type="ECO:0000256" key="10">
    <source>
        <dbReference type="ARBA" id="ARBA00022679"/>
    </source>
</evidence>
<dbReference type="InterPro" id="IPR050893">
    <property type="entry name" value="Sugar_PTS"/>
</dbReference>
<evidence type="ECO:0000259" key="18">
    <source>
        <dbReference type="PROSITE" id="PS51104"/>
    </source>
</evidence>
<organism evidence="19 20">
    <name type="scientific">Cellulomonas cellasea DSM 20118</name>
    <dbReference type="NCBI Taxonomy" id="1408250"/>
    <lineage>
        <taxon>Bacteria</taxon>
        <taxon>Bacillati</taxon>
        <taxon>Actinomycetota</taxon>
        <taxon>Actinomycetes</taxon>
        <taxon>Micrococcales</taxon>
        <taxon>Cellulomonadaceae</taxon>
        <taxon>Cellulomonas</taxon>
    </lineage>
</organism>
<feature type="domain" description="PTS EIIC type-2" evidence="18">
    <location>
        <begin position="25"/>
        <end position="384"/>
    </location>
</feature>
<comment type="subcellular location">
    <subcellularLocation>
        <location evidence="3">Cell membrane</location>
        <topology evidence="3">Multi-pass membrane protein</topology>
    </subcellularLocation>
</comment>
<comment type="caution">
    <text evidence="19">The sequence shown here is derived from an EMBL/GenBank/DDBJ whole genome shotgun (WGS) entry which is preliminary data.</text>
</comment>
<evidence type="ECO:0000256" key="5">
    <source>
        <dbReference type="ARBA" id="ARBA00021825"/>
    </source>
</evidence>
<reference evidence="19 20" key="1">
    <citation type="submission" date="2013-10" db="EMBL/GenBank/DDBJ databases">
        <authorList>
            <person name="Wang G."/>
            <person name="Zhuang W."/>
        </authorList>
    </citation>
    <scope>NUCLEOTIDE SEQUENCE [LARGE SCALE GENOMIC DNA]</scope>
    <source>
        <strain evidence="19 20">DSM 20118</strain>
    </source>
</reference>
<evidence type="ECO:0000256" key="15">
    <source>
        <dbReference type="ARBA" id="ARBA00033349"/>
    </source>
</evidence>
<keyword evidence="8" id="KW-0597">Phosphoprotein</keyword>
<evidence type="ECO:0000256" key="3">
    <source>
        <dbReference type="ARBA" id="ARBA00004651"/>
    </source>
</evidence>
<comment type="function">
    <text evidence="2">The phosphoenolpyruvate-dependent sugar phosphotransferase system (sugar PTS), a major carbohydrate active transport system, catalyzes the phosphorylation of incoming sugar substrates concomitantly with their translocation across the cell membrane. The enzyme II CmtAB PTS system is involved in D-mannitol transport.</text>
</comment>
<proteinExistence type="predicted"/>
<feature type="transmembrane region" description="Helical" evidence="16">
    <location>
        <begin position="354"/>
        <end position="377"/>
    </location>
</feature>
<dbReference type="PROSITE" id="PS51099">
    <property type="entry name" value="PTS_EIIB_TYPE_2"/>
    <property type="match status" value="1"/>
</dbReference>
<dbReference type="EMBL" id="AXNT01000054">
    <property type="protein sequence ID" value="KGM02298.1"/>
    <property type="molecule type" value="Genomic_DNA"/>
</dbReference>
<dbReference type="InterPro" id="IPR036095">
    <property type="entry name" value="PTS_EIIB-like_sf"/>
</dbReference>
<evidence type="ECO:0000256" key="4">
    <source>
        <dbReference type="ARBA" id="ARBA00011909"/>
    </source>
</evidence>
<dbReference type="InterPro" id="IPR003352">
    <property type="entry name" value="PTS_EIIC"/>
</dbReference>
<feature type="transmembrane region" description="Helical" evidence="16">
    <location>
        <begin position="37"/>
        <end position="56"/>
    </location>
</feature>
<dbReference type="STRING" id="1408250.Q760_14245"/>
<feature type="transmembrane region" description="Helical" evidence="16">
    <location>
        <begin position="122"/>
        <end position="151"/>
    </location>
</feature>
<dbReference type="GO" id="GO:0090563">
    <property type="term" value="F:protein-phosphocysteine-sugar phosphotransferase activity"/>
    <property type="evidence" value="ECO:0007669"/>
    <property type="project" value="TreeGrafter"/>
</dbReference>
<evidence type="ECO:0000256" key="2">
    <source>
        <dbReference type="ARBA" id="ARBA00002434"/>
    </source>
</evidence>
<dbReference type="Proteomes" id="UP000029833">
    <property type="component" value="Unassembled WGS sequence"/>
</dbReference>
<evidence type="ECO:0000256" key="13">
    <source>
        <dbReference type="ARBA" id="ARBA00022989"/>
    </source>
</evidence>
<evidence type="ECO:0000256" key="14">
    <source>
        <dbReference type="ARBA" id="ARBA00023136"/>
    </source>
</evidence>
<feature type="domain" description="PTS EIIB type-2" evidence="17">
    <location>
        <begin position="434"/>
        <end position="529"/>
    </location>
</feature>
<keyword evidence="14 16" id="KW-0472">Membrane</keyword>
<evidence type="ECO:0000256" key="1">
    <source>
        <dbReference type="ARBA" id="ARBA00001655"/>
    </source>
</evidence>
<feature type="transmembrane region" description="Helical" evidence="16">
    <location>
        <begin position="171"/>
        <end position="194"/>
    </location>
</feature>
<evidence type="ECO:0000256" key="7">
    <source>
        <dbReference type="ARBA" id="ARBA00022475"/>
    </source>
</evidence>
<keyword evidence="7" id="KW-1003">Cell membrane</keyword>
<keyword evidence="10" id="KW-0808">Transferase</keyword>
<evidence type="ECO:0000256" key="8">
    <source>
        <dbReference type="ARBA" id="ARBA00022553"/>
    </source>
</evidence>
<evidence type="ECO:0000256" key="16">
    <source>
        <dbReference type="SAM" id="Phobius"/>
    </source>
</evidence>
<evidence type="ECO:0000256" key="12">
    <source>
        <dbReference type="ARBA" id="ARBA00022692"/>
    </source>
</evidence>
<dbReference type="PANTHER" id="PTHR30181">
    <property type="entry name" value="MANNITOL PERMEASE IIC COMPONENT"/>
    <property type="match status" value="1"/>
</dbReference>
<keyword evidence="11" id="KW-0598">Phosphotransferase system</keyword>
<evidence type="ECO:0000313" key="19">
    <source>
        <dbReference type="EMBL" id="KGM02298.1"/>
    </source>
</evidence>
<protein>
    <recommendedName>
        <fullName evidence="5">PTS system mannitol-specific EIICB component</fullName>
        <ecNumber evidence="4">2.7.1.197</ecNumber>
    </recommendedName>
    <alternativeName>
        <fullName evidence="15">EIICB-Mtl</fullName>
    </alternativeName>
</protein>
<keyword evidence="6" id="KW-0813">Transport</keyword>
<dbReference type="InterPro" id="IPR029503">
    <property type="entry name" value="PTS_EIIB_mannitol"/>
</dbReference>
<comment type="catalytic activity">
    <reaction evidence="1">
        <text>D-mannitol(out) + N(pros)-phospho-L-histidyl-[protein] = D-mannitol 1-phosphate(in) + L-histidyl-[protein]</text>
        <dbReference type="Rhea" id="RHEA:33363"/>
        <dbReference type="Rhea" id="RHEA-COMP:9745"/>
        <dbReference type="Rhea" id="RHEA-COMP:9746"/>
        <dbReference type="ChEBI" id="CHEBI:16899"/>
        <dbReference type="ChEBI" id="CHEBI:29979"/>
        <dbReference type="ChEBI" id="CHEBI:61381"/>
        <dbReference type="ChEBI" id="CHEBI:64837"/>
        <dbReference type="EC" id="2.7.1.197"/>
    </reaction>
</comment>
<keyword evidence="9" id="KW-0762">Sugar transport</keyword>
<accession>A0A0A0B7V0</accession>
<dbReference type="GO" id="GO:0005886">
    <property type="term" value="C:plasma membrane"/>
    <property type="evidence" value="ECO:0007669"/>
    <property type="project" value="UniProtKB-SubCell"/>
</dbReference>
<dbReference type="GO" id="GO:0009401">
    <property type="term" value="P:phosphoenolpyruvate-dependent sugar phosphotransferase system"/>
    <property type="evidence" value="ECO:0007669"/>
    <property type="project" value="UniProtKB-KW"/>
</dbReference>
<dbReference type="InterPro" id="IPR003501">
    <property type="entry name" value="PTS_EIIB_2/3"/>
</dbReference>
<evidence type="ECO:0000256" key="9">
    <source>
        <dbReference type="ARBA" id="ARBA00022597"/>
    </source>
</evidence>
<feature type="transmembrane region" description="Helical" evidence="16">
    <location>
        <begin position="91"/>
        <end position="110"/>
    </location>
</feature>
<evidence type="ECO:0000256" key="11">
    <source>
        <dbReference type="ARBA" id="ARBA00022683"/>
    </source>
</evidence>
<keyword evidence="12 16" id="KW-0812">Transmembrane</keyword>
<evidence type="ECO:0000256" key="6">
    <source>
        <dbReference type="ARBA" id="ARBA00022448"/>
    </source>
</evidence>
<gene>
    <name evidence="19" type="ORF">Q760_14245</name>
</gene>
<dbReference type="PANTHER" id="PTHR30181:SF2">
    <property type="entry name" value="PTS SYSTEM MANNITOL-SPECIFIC EIICBA COMPONENT"/>
    <property type="match status" value="1"/>
</dbReference>
<dbReference type="CDD" id="cd05567">
    <property type="entry name" value="PTS_IIB_mannitol"/>
    <property type="match status" value="1"/>
</dbReference>
<dbReference type="Pfam" id="PF02302">
    <property type="entry name" value="PTS_IIB"/>
    <property type="match status" value="1"/>
</dbReference>
<dbReference type="AlphaFoldDB" id="A0A0A0B7V0"/>
<dbReference type="InterPro" id="IPR013014">
    <property type="entry name" value="PTS_EIIC_2"/>
</dbReference>
<dbReference type="SUPFAM" id="SSF52794">
    <property type="entry name" value="PTS system IIB component-like"/>
    <property type="match status" value="1"/>
</dbReference>
<keyword evidence="13 16" id="KW-1133">Transmembrane helix</keyword>
<keyword evidence="20" id="KW-1185">Reference proteome</keyword>
<sequence>MSATTAPAAGTATRGKAIQVKLQKFGAFASSMIMPNLPAFLAWGFITSLFIAVGWWPNEILGGYGNADTGSWQGAATQLVEAEDGTTFRQYLGLVGPMITYLLPLLIANAGGRVVYGERGAVVGSIVAVGMITGSTIPMFLGAMIVGPLSAWVMKKIDALWEGKIKAGFEMLVSMFSAGIAAAAMAVLAFFGFAPIITNVSTWLGEQVGWLADRGLLPVMSIIVEPAKVLFLNNAIGNGALVPLGAQQVVESGKSLLFLVEANPGPGLGILLAYTFFGIGAARSSAPGAALIQFFGGIHEVYFPFVLMKPALIIAAIAGGATGVATNAAFGSGLTAPAAPGSIIAVFANTSRDSYLGVTASVLFSFAVTFVIAAVILRASRARDLAKGDDADRLAAAIAQTEANKGKSSSALGALAGSTGATSATAADPARTVHSIVFACDAGMGSSAMGASILRDKLKKAGRTDITVVNRAVAKLDDSADLVITHRELTDRARGHAPTARHVSVENFLSSPVYDDIVRELAVDSEGAKA</sequence>